<dbReference type="Pfam" id="PF03140">
    <property type="entry name" value="DUF247"/>
    <property type="match status" value="1"/>
</dbReference>
<evidence type="ECO:0000313" key="1">
    <source>
        <dbReference type="EMBL" id="MPA71838.1"/>
    </source>
</evidence>
<proteinExistence type="predicted"/>
<dbReference type="InterPro" id="IPR004158">
    <property type="entry name" value="DUF247_pln"/>
</dbReference>
<gene>
    <name evidence="1" type="ORF">Din_041279</name>
</gene>
<dbReference type="AlphaFoldDB" id="A0A5B7BTK4"/>
<dbReference type="EMBL" id="GHES01041279">
    <property type="protein sequence ID" value="MPA71838.1"/>
    <property type="molecule type" value="Transcribed_RNA"/>
</dbReference>
<organism evidence="1">
    <name type="scientific">Davidia involucrata</name>
    <name type="common">Dove tree</name>
    <dbReference type="NCBI Taxonomy" id="16924"/>
    <lineage>
        <taxon>Eukaryota</taxon>
        <taxon>Viridiplantae</taxon>
        <taxon>Streptophyta</taxon>
        <taxon>Embryophyta</taxon>
        <taxon>Tracheophyta</taxon>
        <taxon>Spermatophyta</taxon>
        <taxon>Magnoliopsida</taxon>
        <taxon>eudicotyledons</taxon>
        <taxon>Gunneridae</taxon>
        <taxon>Pentapetalae</taxon>
        <taxon>asterids</taxon>
        <taxon>Cornales</taxon>
        <taxon>Nyssaceae</taxon>
        <taxon>Davidia</taxon>
    </lineage>
</organism>
<reference evidence="1" key="1">
    <citation type="submission" date="2019-08" db="EMBL/GenBank/DDBJ databases">
        <title>Reference gene set and small RNA set construction with multiple tissues from Davidia involucrata Baill.</title>
        <authorList>
            <person name="Yang H."/>
            <person name="Zhou C."/>
            <person name="Li G."/>
            <person name="Wang J."/>
            <person name="Gao P."/>
            <person name="Wang M."/>
            <person name="Wang R."/>
            <person name="Zhao Y."/>
        </authorList>
    </citation>
    <scope>NUCLEOTIDE SEQUENCE</scope>
    <source>
        <tissue evidence="1">Mixed with DoveR01_LX</tissue>
    </source>
</reference>
<name>A0A5B7BTK4_DAVIN</name>
<sequence length="112" mass="12377">MDPLDVMKMTVEAANGSGFEVLPRVRPPLIGDGQTVHIIDAISRELEEPDLPAKRWSILKVPTHIREVDETAYNPRMVSIGPFHYKKTRFRIHGSSKTAVSSSLAGPPKSTT</sequence>
<accession>A0A5B7BTK4</accession>
<protein>
    <submittedName>
        <fullName evidence="1">Uncharacterized protein</fullName>
    </submittedName>
</protein>